<evidence type="ECO:0000313" key="2">
    <source>
        <dbReference type="EMBL" id="ATL30912.1"/>
    </source>
</evidence>
<keyword evidence="1" id="KW-0812">Transmembrane</keyword>
<dbReference type="Proteomes" id="UP000221011">
    <property type="component" value="Chromosome"/>
</dbReference>
<keyword evidence="1" id="KW-1133">Transmembrane helix</keyword>
<dbReference type="AlphaFoldDB" id="A0A291QH29"/>
<name>A0A291QH29_9ACTN</name>
<reference evidence="2 3" key="1">
    <citation type="submission" date="2017-08" db="EMBL/GenBank/DDBJ databases">
        <title>Complete Genome Sequence of Streptomyces formicae KY5, the formicamycin producer.</title>
        <authorList>
            <person name="Holmes N.A."/>
            <person name="Devine R."/>
            <person name="Qin Z."/>
            <person name="Seipke R.F."/>
            <person name="Wilkinson B."/>
            <person name="Hutchings M.I."/>
        </authorList>
    </citation>
    <scope>NUCLEOTIDE SEQUENCE [LARGE SCALE GENOMIC DNA]</scope>
    <source>
        <strain evidence="2 3">KY5</strain>
    </source>
</reference>
<dbReference type="RefSeq" id="WP_098245141.1">
    <property type="nucleotide sequence ID" value="NZ_CP022685.1"/>
</dbReference>
<organism evidence="2 3">
    <name type="scientific">Streptomyces formicae</name>
    <dbReference type="NCBI Taxonomy" id="1616117"/>
    <lineage>
        <taxon>Bacteria</taxon>
        <taxon>Bacillati</taxon>
        <taxon>Actinomycetota</taxon>
        <taxon>Actinomycetes</taxon>
        <taxon>Kitasatosporales</taxon>
        <taxon>Streptomycetaceae</taxon>
        <taxon>Streptomyces</taxon>
    </lineage>
</organism>
<evidence type="ECO:0000313" key="3">
    <source>
        <dbReference type="Proteomes" id="UP000221011"/>
    </source>
</evidence>
<keyword evidence="3" id="KW-1185">Reference proteome</keyword>
<evidence type="ECO:0000256" key="1">
    <source>
        <dbReference type="SAM" id="Phobius"/>
    </source>
</evidence>
<proteinExistence type="predicted"/>
<protein>
    <recommendedName>
        <fullName evidence="4">DUF1449 family protein</fullName>
    </recommendedName>
</protein>
<feature type="transmembrane region" description="Helical" evidence="1">
    <location>
        <begin position="12"/>
        <end position="34"/>
    </location>
</feature>
<dbReference type="KEGG" id="sfk:KY5_5894c"/>
<feature type="transmembrane region" description="Helical" evidence="1">
    <location>
        <begin position="54"/>
        <end position="78"/>
    </location>
</feature>
<sequence length="210" mass="21753">MREFFDAATGFPAFAFTSALVVVLVFWLLVMVGGAEADGFDADVDLHPAGLGGVPVTVAVSLAVLAGWFSALTGSVLIGRAGLTGLAHAAADVVLLLVSLLFAWQGARGLVRPLAKLFPDEPGPSRQDFIGSVCTIRTGRVDAGFGQAEVAARDGAVAVVQVRQEPRARESALTAGSSALLYAYDDAGEFFWVAPYAASLDPGHPRADHG</sequence>
<feature type="transmembrane region" description="Helical" evidence="1">
    <location>
        <begin position="85"/>
        <end position="104"/>
    </location>
</feature>
<keyword evidence="1" id="KW-0472">Membrane</keyword>
<evidence type="ECO:0008006" key="4">
    <source>
        <dbReference type="Google" id="ProtNLM"/>
    </source>
</evidence>
<dbReference type="EMBL" id="CP022685">
    <property type="protein sequence ID" value="ATL30912.1"/>
    <property type="molecule type" value="Genomic_DNA"/>
</dbReference>
<gene>
    <name evidence="2" type="ORF">KY5_5894c</name>
</gene>
<accession>A0A291QH29</accession>